<evidence type="ECO:0000313" key="3">
    <source>
        <dbReference type="Proteomes" id="UP001519295"/>
    </source>
</evidence>
<evidence type="ECO:0008006" key="4">
    <source>
        <dbReference type="Google" id="ProtNLM"/>
    </source>
</evidence>
<organism evidence="2 3">
    <name type="scientific">Pseudonocardia parietis</name>
    <dbReference type="NCBI Taxonomy" id="570936"/>
    <lineage>
        <taxon>Bacteria</taxon>
        <taxon>Bacillati</taxon>
        <taxon>Actinomycetota</taxon>
        <taxon>Actinomycetes</taxon>
        <taxon>Pseudonocardiales</taxon>
        <taxon>Pseudonocardiaceae</taxon>
        <taxon>Pseudonocardia</taxon>
    </lineage>
</organism>
<dbReference type="EMBL" id="JAGINU010000001">
    <property type="protein sequence ID" value="MBP2368418.1"/>
    <property type="molecule type" value="Genomic_DNA"/>
</dbReference>
<reference evidence="2 3" key="1">
    <citation type="submission" date="2021-03" db="EMBL/GenBank/DDBJ databases">
        <title>Sequencing the genomes of 1000 actinobacteria strains.</title>
        <authorList>
            <person name="Klenk H.-P."/>
        </authorList>
    </citation>
    <scope>NUCLEOTIDE SEQUENCE [LARGE SCALE GENOMIC DNA]</scope>
    <source>
        <strain evidence="2 3">DSM 45256</strain>
    </source>
</reference>
<dbReference type="RefSeq" id="WP_210029515.1">
    <property type="nucleotide sequence ID" value="NZ_JAGINU010000001.1"/>
</dbReference>
<dbReference type="InterPro" id="IPR046257">
    <property type="entry name" value="DUF6290"/>
</dbReference>
<evidence type="ECO:0000256" key="1">
    <source>
        <dbReference type="SAM" id="MobiDB-lite"/>
    </source>
</evidence>
<comment type="caution">
    <text evidence="2">The sequence shown here is derived from an EMBL/GenBank/DDBJ whole genome shotgun (WGS) entry which is preliminary data.</text>
</comment>
<dbReference type="Pfam" id="PF19807">
    <property type="entry name" value="DUF6290"/>
    <property type="match status" value="1"/>
</dbReference>
<dbReference type="Proteomes" id="UP001519295">
    <property type="component" value="Unassembled WGS sequence"/>
</dbReference>
<sequence>MSDLEKLLRDEAEHAETHQDAPAGPRTTATRPGHARSTVYSVRLNPDEVAALQEYAETAGLPASTLVRSWIIERIRANGATPDLRKIIHDEVQAAVRDALRESA</sequence>
<evidence type="ECO:0000313" key="2">
    <source>
        <dbReference type="EMBL" id="MBP2368418.1"/>
    </source>
</evidence>
<feature type="region of interest" description="Disordered" evidence="1">
    <location>
        <begin position="1"/>
        <end position="39"/>
    </location>
</feature>
<feature type="compositionally biased region" description="Basic and acidic residues" evidence="1">
    <location>
        <begin position="1"/>
        <end position="19"/>
    </location>
</feature>
<keyword evidence="3" id="KW-1185">Reference proteome</keyword>
<accession>A0ABS4VWY7</accession>
<proteinExistence type="predicted"/>
<protein>
    <recommendedName>
        <fullName evidence="4">Ribbon-helix-helix CopG family protein</fullName>
    </recommendedName>
</protein>
<gene>
    <name evidence="2" type="ORF">JOF36_004114</name>
</gene>
<name>A0ABS4VWY7_9PSEU</name>